<organism evidence="3 4">
    <name type="scientific">Termititenax aidoneus</name>
    <dbReference type="NCBI Taxonomy" id="2218524"/>
    <lineage>
        <taxon>Bacteria</taxon>
        <taxon>Bacillati</taxon>
        <taxon>Candidatus Margulisiibacteriota</taxon>
        <taxon>Candidatus Termititenacia</taxon>
        <taxon>Candidatus Termititenacales</taxon>
        <taxon>Candidatus Termititenacaceae</taxon>
        <taxon>Candidatus Termititenax</taxon>
    </lineage>
</organism>
<keyword evidence="2" id="KW-0012">Acyltransferase</keyword>
<dbReference type="Pfam" id="PF13562">
    <property type="entry name" value="NTP_transf_4"/>
    <property type="match status" value="1"/>
</dbReference>
<dbReference type="SUPFAM" id="SSF51161">
    <property type="entry name" value="Trimeric LpxA-like enzymes"/>
    <property type="match status" value="1"/>
</dbReference>
<proteinExistence type="predicted"/>
<dbReference type="EMBL" id="BGZN01000040">
    <property type="protein sequence ID" value="GBR74316.1"/>
    <property type="molecule type" value="Genomic_DNA"/>
</dbReference>
<dbReference type="PANTHER" id="PTHR43584:SF9">
    <property type="entry name" value="TRANSFERASE HEXAPEPTIDE REPEAT CONTAINING PROTEIN"/>
    <property type="match status" value="1"/>
</dbReference>
<reference evidence="3 4" key="1">
    <citation type="journal article" date="2019" name="ISME J.">
        <title>Genome analyses of uncultured TG2/ZB3 bacteria in 'Margulisbacteria' specifically attached to ectosymbiotic spirochetes of protists in the termite gut.</title>
        <authorList>
            <person name="Utami Y.D."/>
            <person name="Kuwahara H."/>
            <person name="Igai K."/>
            <person name="Murakami T."/>
            <person name="Sugaya K."/>
            <person name="Morikawa T."/>
            <person name="Nagura Y."/>
            <person name="Yuki M."/>
            <person name="Deevong P."/>
            <person name="Inoue T."/>
            <person name="Kihara K."/>
            <person name="Lo N."/>
            <person name="Yamada A."/>
            <person name="Ohkuma M."/>
            <person name="Hongoh Y."/>
        </authorList>
    </citation>
    <scope>NUCLEOTIDE SEQUENCE [LARGE SCALE GENOMIC DNA]</scope>
    <source>
        <strain evidence="3">NkOx7-01</strain>
    </source>
</reference>
<evidence type="ECO:0000313" key="3">
    <source>
        <dbReference type="EMBL" id="GBR74316.1"/>
    </source>
</evidence>
<evidence type="ECO:0000256" key="1">
    <source>
        <dbReference type="ARBA" id="ARBA00022679"/>
    </source>
</evidence>
<protein>
    <submittedName>
        <fullName evidence="3">Glucose-1-phosphate thymidylyltransferase</fullName>
    </submittedName>
</protein>
<dbReference type="PANTHER" id="PTHR43584">
    <property type="entry name" value="NUCLEOTIDYL TRANSFERASE"/>
    <property type="match status" value="1"/>
</dbReference>
<evidence type="ECO:0000313" key="4">
    <source>
        <dbReference type="Proteomes" id="UP000269352"/>
    </source>
</evidence>
<sequence length="426" mass="47358">MINNIFIFEDEKYSNFLPLTHMRPVYDLICGASPLIAKIVRAFPEANISLHCREHLKNIVKQNHTGIGVNNLNTGVGCLIINGRLLASEKFKENLQLDGTDRLFINQNNEVLAGYLNTSNLYELRDILDDAISSHKILNTLRNRVEILHGKEKLVEYPWDILNACTEQIALDFKIMVPMGIVKGSVDINASVLDEYKLYVGEDARILPGVTLNCEKGPVYIGDHCVIKPHTYIEGPVYIGKYSVISNSQILAGASIGPNCQISDSTLGNSILHGYSSLDHNYLRSAYLADCVNIEPQTFNQDLLNSLNKEPTFYLPGAEVESDEKHLGLICGDFAMIGAQVNIPAGSSLGVASHLLSNTMAPRYVPCFIQQSGAETFKELTVRETLNNLEYLLGLKEVELTTVEKDLIETTHEMLGSERRVSKIIY</sequence>
<accession>A0A388TBY3</accession>
<comment type="caution">
    <text evidence="3">The sequence shown here is derived from an EMBL/GenBank/DDBJ whole genome shotgun (WGS) entry which is preliminary data.</text>
</comment>
<dbReference type="Proteomes" id="UP000269352">
    <property type="component" value="Unassembled WGS sequence"/>
</dbReference>
<keyword evidence="1" id="KW-0808">Transferase</keyword>
<dbReference type="GO" id="GO:0016746">
    <property type="term" value="F:acyltransferase activity"/>
    <property type="evidence" value="ECO:0007669"/>
    <property type="project" value="UniProtKB-KW"/>
</dbReference>
<keyword evidence="4" id="KW-1185">Reference proteome</keyword>
<dbReference type="GO" id="GO:0016779">
    <property type="term" value="F:nucleotidyltransferase activity"/>
    <property type="evidence" value="ECO:0007669"/>
    <property type="project" value="UniProtKB-ARBA"/>
</dbReference>
<evidence type="ECO:0000256" key="2">
    <source>
        <dbReference type="ARBA" id="ARBA00023315"/>
    </source>
</evidence>
<name>A0A388TBY3_TERA1</name>
<dbReference type="AlphaFoldDB" id="A0A388TBY3"/>
<dbReference type="InterPro" id="IPR050065">
    <property type="entry name" value="GlmU-like"/>
</dbReference>
<dbReference type="Gene3D" id="2.160.10.10">
    <property type="entry name" value="Hexapeptide repeat proteins"/>
    <property type="match status" value="1"/>
</dbReference>
<gene>
    <name evidence="3" type="primary">glmU</name>
    <name evidence="3" type="ORF">NO1_1513</name>
</gene>
<dbReference type="InterPro" id="IPR011004">
    <property type="entry name" value="Trimer_LpxA-like_sf"/>
</dbReference>
<dbReference type="InterPro" id="IPR023917">
    <property type="entry name" value="Bifunctiontional_GlmU_bac-type"/>
</dbReference>